<evidence type="ECO:0000256" key="1">
    <source>
        <dbReference type="SAM" id="MobiDB-lite"/>
    </source>
</evidence>
<accession>A0A6C0I346</accession>
<dbReference type="EMBL" id="MN740076">
    <property type="protein sequence ID" value="QHT86797.1"/>
    <property type="molecule type" value="Genomic_DNA"/>
</dbReference>
<dbReference type="AlphaFoldDB" id="A0A6C0I346"/>
<sequence length="80" mass="9144">MSQQKLTQQQSGPLLTQTQQTPPVNYLNLEQDGMNKVEELFKTNNVTENSLLNIINEGNDEFKSVNGRNMTYSEMRSMFG</sequence>
<reference evidence="2" key="1">
    <citation type="journal article" date="2020" name="Nature">
        <title>Giant virus diversity and host interactions through global metagenomics.</title>
        <authorList>
            <person name="Schulz F."/>
            <person name="Roux S."/>
            <person name="Paez-Espino D."/>
            <person name="Jungbluth S."/>
            <person name="Walsh D.A."/>
            <person name="Denef V.J."/>
            <person name="McMahon K.D."/>
            <person name="Konstantinidis K.T."/>
            <person name="Eloe-Fadrosh E.A."/>
            <person name="Kyrpides N.C."/>
            <person name="Woyke T."/>
        </authorList>
    </citation>
    <scope>NUCLEOTIDE SEQUENCE</scope>
    <source>
        <strain evidence="2">GVMAG-M-3300023184-18</strain>
    </source>
</reference>
<organism evidence="2">
    <name type="scientific">viral metagenome</name>
    <dbReference type="NCBI Taxonomy" id="1070528"/>
    <lineage>
        <taxon>unclassified sequences</taxon>
        <taxon>metagenomes</taxon>
        <taxon>organismal metagenomes</taxon>
    </lineage>
</organism>
<feature type="region of interest" description="Disordered" evidence="1">
    <location>
        <begin position="1"/>
        <end position="23"/>
    </location>
</feature>
<name>A0A6C0I346_9ZZZZ</name>
<proteinExistence type="predicted"/>
<evidence type="ECO:0000313" key="2">
    <source>
        <dbReference type="EMBL" id="QHT86797.1"/>
    </source>
</evidence>
<protein>
    <submittedName>
        <fullName evidence="2">Uncharacterized protein</fullName>
    </submittedName>
</protein>